<feature type="domain" description="Polyketide synthase dehydratase" evidence="2">
    <location>
        <begin position="131"/>
        <end position="213"/>
    </location>
</feature>
<comment type="caution">
    <text evidence="3">The sequence shown here is derived from an EMBL/GenBank/DDBJ whole genome shotgun (WGS) entry which is preliminary data.</text>
</comment>
<dbReference type="AlphaFoldDB" id="A0A812L2G1"/>
<reference evidence="3" key="1">
    <citation type="submission" date="2021-02" db="EMBL/GenBank/DDBJ databases">
        <authorList>
            <person name="Dougan E. K."/>
            <person name="Rhodes N."/>
            <person name="Thang M."/>
            <person name="Chan C."/>
        </authorList>
    </citation>
    <scope>NUCLEOTIDE SEQUENCE</scope>
</reference>
<protein>
    <recommendedName>
        <fullName evidence="2">Polyketide synthase dehydratase domain-containing protein</fullName>
    </recommendedName>
</protein>
<dbReference type="Gene3D" id="1.25.10.10">
    <property type="entry name" value="Leucine-rich Repeat Variant"/>
    <property type="match status" value="1"/>
</dbReference>
<dbReference type="EMBL" id="CAJNDS010000857">
    <property type="protein sequence ID" value="CAE7237828.1"/>
    <property type="molecule type" value="Genomic_DNA"/>
</dbReference>
<dbReference type="SUPFAM" id="SSF48371">
    <property type="entry name" value="ARM repeat"/>
    <property type="match status" value="1"/>
</dbReference>
<accession>A0A812L2G1</accession>
<dbReference type="Gene3D" id="3.10.129.10">
    <property type="entry name" value="Hotdog Thioesterase"/>
    <property type="match status" value="1"/>
</dbReference>
<dbReference type="InterPro" id="IPR049552">
    <property type="entry name" value="PKS_DH_N"/>
</dbReference>
<evidence type="ECO:0000313" key="4">
    <source>
        <dbReference type="Proteomes" id="UP000604046"/>
    </source>
</evidence>
<evidence type="ECO:0000313" key="3">
    <source>
        <dbReference type="EMBL" id="CAE7237828.1"/>
    </source>
</evidence>
<name>A0A812L2G1_9DINO</name>
<feature type="region of interest" description="Disordered" evidence="1">
    <location>
        <begin position="1"/>
        <end position="23"/>
    </location>
</feature>
<feature type="compositionally biased region" description="Polar residues" evidence="1">
    <location>
        <begin position="10"/>
        <end position="23"/>
    </location>
</feature>
<gene>
    <name evidence="3" type="ORF">SNAT2548_LOCUS10392</name>
</gene>
<dbReference type="InterPro" id="IPR011989">
    <property type="entry name" value="ARM-like"/>
</dbReference>
<dbReference type="Proteomes" id="UP000604046">
    <property type="component" value="Unassembled WGS sequence"/>
</dbReference>
<evidence type="ECO:0000256" key="1">
    <source>
        <dbReference type="SAM" id="MobiDB-lite"/>
    </source>
</evidence>
<dbReference type="InterPro" id="IPR016024">
    <property type="entry name" value="ARM-type_fold"/>
</dbReference>
<proteinExistence type="predicted"/>
<evidence type="ECO:0000259" key="2">
    <source>
        <dbReference type="Pfam" id="PF21089"/>
    </source>
</evidence>
<dbReference type="Pfam" id="PF21089">
    <property type="entry name" value="PKS_DH_N"/>
    <property type="match status" value="1"/>
</dbReference>
<dbReference type="OrthoDB" id="421122at2759"/>
<keyword evidence="4" id="KW-1185">Reference proteome</keyword>
<organism evidence="3 4">
    <name type="scientific">Symbiodinium natans</name>
    <dbReference type="NCBI Taxonomy" id="878477"/>
    <lineage>
        <taxon>Eukaryota</taxon>
        <taxon>Sar</taxon>
        <taxon>Alveolata</taxon>
        <taxon>Dinophyceae</taxon>
        <taxon>Suessiales</taxon>
        <taxon>Symbiodiniaceae</taxon>
        <taxon>Symbiodinium</taxon>
    </lineage>
</organism>
<sequence length="696" mass="75736">MSLPPMPDNVLNSGTPEGTSSTLSMSEDAWDLLGLSASDAMNDRDLHIKNGQVCLLTGGDYMNAKRRYALDNREAQRAQWRQQAEQRLAKAESRRGGIEKAAAEGGVMKTQKFTWSKDGAKSFEWRKIYHALVGNVGPGEGGLLAEALITPTSMRMYTDHRVMGQVVLPGVSHVSLMAATASQGFPNPGGGLGDWHISVKEVLFERPYIVHSGAELIAAIANGVDPSTVQAMAGGLPIPMTPVGVPTTYCRATNVTKERGIVKSTLARVAHYLAHRLDGSMLGSRVTLTDLIQGVHDGGVSKETSEVFEDILAFLLHLRPANLQVPWELKAIKSQLTSTGLLATRRGGDGKDIVKVSCTFTDKVMQALLETKHLRADLEDEDLGKGCMSMEYAALLANLLCCESASTNLKACVCRLIISDEAIGENGQATVLADGLMQLIWTGASFLVTYACAALVNLCQSHEVVRSHLIHNDIIPLCKRNIRTYDDDLALYSLMVLGQLTKRSNHRASVEKHGLLELCIGFLQLLQHQAETRWRVLAELCNILGQLCIDEGPRNTAMAPDNKVYDSLMVLMESSMSKGLSPMPDWGLKLQSKVLLALRSICHGLRRDQVCEHPILPKLITALGDHDNLENAEWLQQAVLLFSVMSNSRDKGIPALKAAGWEKIYGVMSSCPAAAARDALRDRMLAINNSIAGQSK</sequence>